<gene>
    <name evidence="2" type="ORF">V6N12_047091</name>
</gene>
<accession>A0ABR1Z6E1</accession>
<sequence length="315" mass="35486">MEMTGDSLYRNAPTSPRRISLDVEGLCFFSVPTSPTKTALRAAYEDSSSNGDEFEFETSRRFHVGEREAAESKQKLESQPEEPLPAMAFADELFYDGKMMPLKPPPRLQYHHKQSSVSSSPTSPSGGLRLSFRRGSLWNGGFDPFTAALKNVKEEKGKNHRRARSMSPFRERETNGMLVSNQQEIHPMSLVLPNPSSNKTTEIKQEVKKRQSKPGEPKGVVFARRARLVKVGNEESNPRKPGVDSTPKHAKGQKKMKKLWFSNGNGTESMPKIKRKCSLKAMGITQYKEEKTLTTLIQYRLKLLLCIGYGAKYVK</sequence>
<dbReference type="PANTHER" id="PTHR33095">
    <property type="entry name" value="OS07G0619500 PROTEIN"/>
    <property type="match status" value="1"/>
</dbReference>
<dbReference type="EMBL" id="JBBPBM010002824">
    <property type="protein sequence ID" value="KAK8474451.1"/>
    <property type="molecule type" value="Genomic_DNA"/>
</dbReference>
<feature type="region of interest" description="Disordered" evidence="1">
    <location>
        <begin position="189"/>
        <end position="218"/>
    </location>
</feature>
<name>A0ABR1Z6E1_9ROSI</name>
<dbReference type="Pfam" id="PF07816">
    <property type="entry name" value="DUF1645"/>
    <property type="match status" value="1"/>
</dbReference>
<feature type="compositionally biased region" description="Low complexity" evidence="1">
    <location>
        <begin position="115"/>
        <end position="128"/>
    </location>
</feature>
<dbReference type="Proteomes" id="UP001472677">
    <property type="component" value="Unassembled WGS sequence"/>
</dbReference>
<feature type="compositionally biased region" description="Basic and acidic residues" evidence="1">
    <location>
        <begin position="201"/>
        <end position="216"/>
    </location>
</feature>
<feature type="region of interest" description="Disordered" evidence="1">
    <location>
        <begin position="154"/>
        <end position="173"/>
    </location>
</feature>
<keyword evidence="3" id="KW-1185">Reference proteome</keyword>
<dbReference type="PANTHER" id="PTHR33095:SF47">
    <property type="entry name" value="AR781"/>
    <property type="match status" value="1"/>
</dbReference>
<feature type="region of interest" description="Disordered" evidence="1">
    <location>
        <begin position="232"/>
        <end position="255"/>
    </location>
</feature>
<evidence type="ECO:0000313" key="3">
    <source>
        <dbReference type="Proteomes" id="UP001472677"/>
    </source>
</evidence>
<protein>
    <submittedName>
        <fullName evidence="2">Uncharacterized protein</fullName>
    </submittedName>
</protein>
<feature type="compositionally biased region" description="Basic and acidic residues" evidence="1">
    <location>
        <begin position="232"/>
        <end position="242"/>
    </location>
</feature>
<comment type="caution">
    <text evidence="2">The sequence shown here is derived from an EMBL/GenBank/DDBJ whole genome shotgun (WGS) entry which is preliminary data.</text>
</comment>
<dbReference type="InterPro" id="IPR012442">
    <property type="entry name" value="DUF1645_plant"/>
</dbReference>
<feature type="region of interest" description="Disordered" evidence="1">
    <location>
        <begin position="104"/>
        <end position="128"/>
    </location>
</feature>
<organism evidence="2 3">
    <name type="scientific">Hibiscus sabdariffa</name>
    <name type="common">roselle</name>
    <dbReference type="NCBI Taxonomy" id="183260"/>
    <lineage>
        <taxon>Eukaryota</taxon>
        <taxon>Viridiplantae</taxon>
        <taxon>Streptophyta</taxon>
        <taxon>Embryophyta</taxon>
        <taxon>Tracheophyta</taxon>
        <taxon>Spermatophyta</taxon>
        <taxon>Magnoliopsida</taxon>
        <taxon>eudicotyledons</taxon>
        <taxon>Gunneridae</taxon>
        <taxon>Pentapetalae</taxon>
        <taxon>rosids</taxon>
        <taxon>malvids</taxon>
        <taxon>Malvales</taxon>
        <taxon>Malvaceae</taxon>
        <taxon>Malvoideae</taxon>
        <taxon>Hibiscus</taxon>
    </lineage>
</organism>
<evidence type="ECO:0000256" key="1">
    <source>
        <dbReference type="SAM" id="MobiDB-lite"/>
    </source>
</evidence>
<evidence type="ECO:0000313" key="2">
    <source>
        <dbReference type="EMBL" id="KAK8474451.1"/>
    </source>
</evidence>
<reference evidence="2 3" key="1">
    <citation type="journal article" date="2024" name="G3 (Bethesda)">
        <title>Genome assembly of Hibiscus sabdariffa L. provides insights into metabolisms of medicinal natural products.</title>
        <authorList>
            <person name="Kim T."/>
        </authorList>
    </citation>
    <scope>NUCLEOTIDE SEQUENCE [LARGE SCALE GENOMIC DNA]</scope>
    <source>
        <strain evidence="2">TK-2024</strain>
        <tissue evidence="2">Old leaves</tissue>
    </source>
</reference>
<proteinExistence type="predicted"/>